<dbReference type="EMBL" id="WJNG01000013">
    <property type="protein sequence ID" value="MRH44024.1"/>
    <property type="molecule type" value="Genomic_DNA"/>
</dbReference>
<keyword evidence="1 2" id="KW-0808">Transferase</keyword>
<dbReference type="Gene3D" id="3.90.1200.10">
    <property type="match status" value="1"/>
</dbReference>
<accession>A0A6A8DEM0</accession>
<dbReference type="PANTHER" id="PTHR12149">
    <property type="entry name" value="FRUCTOSAMINE 3 KINASE-RELATED PROTEIN"/>
    <property type="match status" value="1"/>
</dbReference>
<comment type="caution">
    <text evidence="2">The sequence shown here is derived from an EMBL/GenBank/DDBJ whole genome shotgun (WGS) entry which is preliminary data.</text>
</comment>
<dbReference type="GO" id="GO:0016301">
    <property type="term" value="F:kinase activity"/>
    <property type="evidence" value="ECO:0007669"/>
    <property type="project" value="UniProtKB-UniRule"/>
</dbReference>
<evidence type="ECO:0000313" key="3">
    <source>
        <dbReference type="Proteomes" id="UP000799092"/>
    </source>
</evidence>
<dbReference type="PANTHER" id="PTHR12149:SF8">
    <property type="entry name" value="PROTEIN-RIBULOSAMINE 3-KINASE"/>
    <property type="match status" value="1"/>
</dbReference>
<name>A0A6A8DEM0_9BACI</name>
<organism evidence="2 3">
    <name type="scientific">Aquibacillus halophilus</name>
    <dbReference type="NCBI Taxonomy" id="930132"/>
    <lineage>
        <taxon>Bacteria</taxon>
        <taxon>Bacillati</taxon>
        <taxon>Bacillota</taxon>
        <taxon>Bacilli</taxon>
        <taxon>Bacillales</taxon>
        <taxon>Bacillaceae</taxon>
        <taxon>Aquibacillus</taxon>
    </lineage>
</organism>
<dbReference type="Proteomes" id="UP000799092">
    <property type="component" value="Unassembled WGS sequence"/>
</dbReference>
<dbReference type="InterPro" id="IPR016477">
    <property type="entry name" value="Fructo-/Ketosamine-3-kinase"/>
</dbReference>
<keyword evidence="1" id="KW-0418">Kinase</keyword>
<dbReference type="SUPFAM" id="SSF56112">
    <property type="entry name" value="Protein kinase-like (PK-like)"/>
    <property type="match status" value="1"/>
</dbReference>
<evidence type="ECO:0000256" key="1">
    <source>
        <dbReference type="PIRNR" id="PIRNR006221"/>
    </source>
</evidence>
<sequence>MKHLIEQNLAKIGDYTPIQTIKTVSGGDINQAFYVATENKQYFVKGNKQVPVNFFRVEAKGLTLIEATKTIGVPHVFYYDEPKKGEEGIMIMDWIEGNSTNTTHGLLGSQLAHMHLNTNEKFGFDEDTFVGTLTQKNGYFNNWLDYYQNQRLLPQFQLAIENGRMSTQRRARLDQVIKTLDKWIGSSPKASLLHGDLWGGNYLAGPNGNPYLIDPSVFYGDHAFELAFTELFGGFTSEFYDAYQEVYPLPDNYQEIKPLYQLYYLLVHLNIFGESYGPSVDRILTKYA</sequence>
<evidence type="ECO:0000313" key="2">
    <source>
        <dbReference type="EMBL" id="MRH44024.1"/>
    </source>
</evidence>
<comment type="similarity">
    <text evidence="1">Belongs to the fructosamine kinase family.</text>
</comment>
<dbReference type="PIRSF" id="PIRSF006221">
    <property type="entry name" value="Ketosamine-3-kinase"/>
    <property type="match status" value="1"/>
</dbReference>
<reference evidence="2" key="1">
    <citation type="submission" date="2019-11" db="EMBL/GenBank/DDBJ databases">
        <authorList>
            <person name="Li J."/>
        </authorList>
    </citation>
    <scope>NUCLEOTIDE SEQUENCE</scope>
    <source>
        <strain evidence="2">B6B</strain>
    </source>
</reference>
<dbReference type="InterPro" id="IPR011009">
    <property type="entry name" value="Kinase-like_dom_sf"/>
</dbReference>
<keyword evidence="3" id="KW-1185">Reference proteome</keyword>
<dbReference type="Pfam" id="PF03881">
    <property type="entry name" value="Fructosamin_kin"/>
    <property type="match status" value="1"/>
</dbReference>
<proteinExistence type="inferred from homology"/>
<dbReference type="AlphaFoldDB" id="A0A6A8DEM0"/>
<gene>
    <name evidence="2" type="ORF">GH741_15380</name>
</gene>
<dbReference type="Gene3D" id="3.30.200.20">
    <property type="entry name" value="Phosphorylase Kinase, domain 1"/>
    <property type="match status" value="1"/>
</dbReference>
<dbReference type="RefSeq" id="WP_338079496.1">
    <property type="nucleotide sequence ID" value="NZ_WJNG01000013.1"/>
</dbReference>
<protein>
    <submittedName>
        <fullName evidence="2">Phosphotransferase</fullName>
    </submittedName>
</protein>